<name>A0A365H0Y3_9ACTN</name>
<keyword evidence="3" id="KW-1185">Reference proteome</keyword>
<dbReference type="InterPro" id="IPR036291">
    <property type="entry name" value="NAD(P)-bd_dom_sf"/>
</dbReference>
<dbReference type="InterPro" id="IPR050177">
    <property type="entry name" value="Lipid_A_modif_metabolic_enz"/>
</dbReference>
<evidence type="ECO:0000313" key="2">
    <source>
        <dbReference type="EMBL" id="RAY12709.1"/>
    </source>
</evidence>
<gene>
    <name evidence="2" type="ORF">DPM19_24270</name>
</gene>
<evidence type="ECO:0000313" key="3">
    <source>
        <dbReference type="Proteomes" id="UP000251891"/>
    </source>
</evidence>
<dbReference type="RefSeq" id="WP_111870316.1">
    <property type="nucleotide sequence ID" value="NZ_QLYX01000012.1"/>
</dbReference>
<dbReference type="Gene3D" id="3.40.50.720">
    <property type="entry name" value="NAD(P)-binding Rossmann-like Domain"/>
    <property type="match status" value="1"/>
</dbReference>
<dbReference type="OrthoDB" id="3360397at2"/>
<feature type="domain" description="NAD-dependent epimerase/dehydratase" evidence="1">
    <location>
        <begin position="18"/>
        <end position="174"/>
    </location>
</feature>
<dbReference type="EMBL" id="QLYX01000012">
    <property type="protein sequence ID" value="RAY12709.1"/>
    <property type="molecule type" value="Genomic_DNA"/>
</dbReference>
<protein>
    <submittedName>
        <fullName evidence="2">NAD(P)-dependent oxidoreductase</fullName>
    </submittedName>
</protein>
<dbReference type="AlphaFoldDB" id="A0A365H0Y3"/>
<dbReference type="Pfam" id="PF01370">
    <property type="entry name" value="Epimerase"/>
    <property type="match status" value="1"/>
</dbReference>
<sequence length="251" mass="28083">MEIIGSGFIARHLRPLHGAHPDTVVLAAGVPRQKLPDSEHRREAALVTETIQRCLRERRVLVFFSTASMYGGPGCQGREDDPVVPSTRYGQHKYDLETVIRESGVDHLILRLSYVLGPGGPEFRLIPALVRQIVSGRVRVQPGSRRDMLYVSDFVTIMDRLLDAKVRNQIVNVASGDCVDIVQIIKYIEYRLGVTAERQTVADDSVSHCPSVAKLRELIPEVTEMGFGPGYHRHAIERYLNETGPVKETHP</sequence>
<dbReference type="Proteomes" id="UP000251891">
    <property type="component" value="Unassembled WGS sequence"/>
</dbReference>
<comment type="caution">
    <text evidence="2">The sequence shown here is derived from an EMBL/GenBank/DDBJ whole genome shotgun (WGS) entry which is preliminary data.</text>
</comment>
<organism evidence="2 3">
    <name type="scientific">Actinomadura craniellae</name>
    <dbReference type="NCBI Taxonomy" id="2231787"/>
    <lineage>
        <taxon>Bacteria</taxon>
        <taxon>Bacillati</taxon>
        <taxon>Actinomycetota</taxon>
        <taxon>Actinomycetes</taxon>
        <taxon>Streptosporangiales</taxon>
        <taxon>Thermomonosporaceae</taxon>
        <taxon>Actinomadura</taxon>
    </lineage>
</organism>
<proteinExistence type="predicted"/>
<evidence type="ECO:0000259" key="1">
    <source>
        <dbReference type="Pfam" id="PF01370"/>
    </source>
</evidence>
<dbReference type="SUPFAM" id="SSF51735">
    <property type="entry name" value="NAD(P)-binding Rossmann-fold domains"/>
    <property type="match status" value="1"/>
</dbReference>
<reference evidence="2 3" key="1">
    <citation type="submission" date="2018-06" db="EMBL/GenBank/DDBJ databases">
        <title>Actinomadura craniellae sp. nov. isolated from marine sponge Craniella sp.</title>
        <authorList>
            <person name="Li L."/>
            <person name="Xu Q.H."/>
            <person name="Lin H.W."/>
            <person name="Lu Y.H."/>
        </authorList>
    </citation>
    <scope>NUCLEOTIDE SEQUENCE [LARGE SCALE GENOMIC DNA]</scope>
    <source>
        <strain evidence="2 3">LHW63021</strain>
    </source>
</reference>
<dbReference type="PANTHER" id="PTHR43245">
    <property type="entry name" value="BIFUNCTIONAL POLYMYXIN RESISTANCE PROTEIN ARNA"/>
    <property type="match status" value="1"/>
</dbReference>
<dbReference type="InterPro" id="IPR001509">
    <property type="entry name" value="Epimerase_deHydtase"/>
</dbReference>
<accession>A0A365H0Y3</accession>